<name>A0A7C8IGJ3_9PEZI</name>
<gene>
    <name evidence="2" type="ORF">GQX73_g10716</name>
</gene>
<keyword evidence="3" id="KW-1185">Reference proteome</keyword>
<feature type="signal peptide" evidence="1">
    <location>
        <begin position="1"/>
        <end position="19"/>
    </location>
</feature>
<evidence type="ECO:0000313" key="2">
    <source>
        <dbReference type="EMBL" id="KAF2962860.1"/>
    </source>
</evidence>
<comment type="caution">
    <text evidence="2">The sequence shown here is derived from an EMBL/GenBank/DDBJ whole genome shotgun (WGS) entry which is preliminary data.</text>
</comment>
<evidence type="ECO:0000313" key="3">
    <source>
        <dbReference type="Proteomes" id="UP000481858"/>
    </source>
</evidence>
<dbReference type="InParanoid" id="A0A7C8IGJ3"/>
<proteinExistence type="predicted"/>
<accession>A0A7C8IGJ3</accession>
<keyword evidence="1" id="KW-0732">Signal</keyword>
<protein>
    <submittedName>
        <fullName evidence="2">Uncharacterized protein</fullName>
    </submittedName>
</protein>
<dbReference type="OrthoDB" id="4693667at2759"/>
<sequence length="120" mass="12731">MRSSNLLLAALGAIGTSAAGFCDPSRWGLYSPSNDGFYFGAADNVVEGFPGFFAECRTAGFFTCNVIDGASAITFTLTFGLGPGNFTFTQEYNGRKATAKMDRWATGTNSFTYVTPTLVS</sequence>
<feature type="chain" id="PRO_5028967422" evidence="1">
    <location>
        <begin position="20"/>
        <end position="120"/>
    </location>
</feature>
<organism evidence="2 3">
    <name type="scientific">Xylaria multiplex</name>
    <dbReference type="NCBI Taxonomy" id="323545"/>
    <lineage>
        <taxon>Eukaryota</taxon>
        <taxon>Fungi</taxon>
        <taxon>Dikarya</taxon>
        <taxon>Ascomycota</taxon>
        <taxon>Pezizomycotina</taxon>
        <taxon>Sordariomycetes</taxon>
        <taxon>Xylariomycetidae</taxon>
        <taxon>Xylariales</taxon>
        <taxon>Xylariaceae</taxon>
        <taxon>Xylaria</taxon>
    </lineage>
</organism>
<reference evidence="2 3" key="1">
    <citation type="submission" date="2019-12" db="EMBL/GenBank/DDBJ databases">
        <title>Draft genome sequence of the ascomycete Xylaria multiplex DSM 110363.</title>
        <authorList>
            <person name="Buettner E."/>
            <person name="Kellner H."/>
        </authorList>
    </citation>
    <scope>NUCLEOTIDE SEQUENCE [LARGE SCALE GENOMIC DNA]</scope>
    <source>
        <strain evidence="2 3">DSM 110363</strain>
    </source>
</reference>
<dbReference type="AlphaFoldDB" id="A0A7C8IGJ3"/>
<dbReference type="EMBL" id="WUBL01000263">
    <property type="protein sequence ID" value="KAF2962860.1"/>
    <property type="molecule type" value="Genomic_DNA"/>
</dbReference>
<dbReference type="Proteomes" id="UP000481858">
    <property type="component" value="Unassembled WGS sequence"/>
</dbReference>
<evidence type="ECO:0000256" key="1">
    <source>
        <dbReference type="SAM" id="SignalP"/>
    </source>
</evidence>